<dbReference type="AlphaFoldDB" id="A0A9D1Q983"/>
<comment type="caution">
    <text evidence="1">The sequence shown here is derived from an EMBL/GenBank/DDBJ whole genome shotgun (WGS) entry which is preliminary data.</text>
</comment>
<sequence>MGALSFKDCVAADVHNVFLNPMEFADRHTIDGREMDVVVDDNALLERDAARGGIFPDGMYRARKLIFVATVDYGGRPMPGKRLNLDGRDYYVQQADDEAGILAIEIEAVRT</sequence>
<evidence type="ECO:0000313" key="1">
    <source>
        <dbReference type="EMBL" id="HIW08394.1"/>
    </source>
</evidence>
<dbReference type="Proteomes" id="UP000823933">
    <property type="component" value="Unassembled WGS sequence"/>
</dbReference>
<protein>
    <submittedName>
        <fullName evidence="1">Uncharacterized protein</fullName>
    </submittedName>
</protein>
<reference evidence="1" key="1">
    <citation type="journal article" date="2021" name="PeerJ">
        <title>Extensive microbial diversity within the chicken gut microbiome revealed by metagenomics and culture.</title>
        <authorList>
            <person name="Gilroy R."/>
            <person name="Ravi A."/>
            <person name="Getino M."/>
            <person name="Pursley I."/>
            <person name="Horton D.L."/>
            <person name="Alikhan N.F."/>
            <person name="Baker D."/>
            <person name="Gharbi K."/>
            <person name="Hall N."/>
            <person name="Watson M."/>
            <person name="Adriaenssens E.M."/>
            <person name="Foster-Nyarko E."/>
            <person name="Jarju S."/>
            <person name="Secka A."/>
            <person name="Antonio M."/>
            <person name="Oren A."/>
            <person name="Chaudhuri R.R."/>
            <person name="La Ragione R."/>
            <person name="Hildebrand F."/>
            <person name="Pallen M.J."/>
        </authorList>
    </citation>
    <scope>NUCLEOTIDE SEQUENCE</scope>
    <source>
        <strain evidence="1">ChiHcolR34-3080</strain>
    </source>
</reference>
<dbReference type="EMBL" id="DXHQ01000037">
    <property type="protein sequence ID" value="HIW08394.1"/>
    <property type="molecule type" value="Genomic_DNA"/>
</dbReference>
<name>A0A9D1Q983_9FIRM</name>
<evidence type="ECO:0000313" key="2">
    <source>
        <dbReference type="Proteomes" id="UP000823933"/>
    </source>
</evidence>
<accession>A0A9D1Q983</accession>
<gene>
    <name evidence="1" type="ORF">H9890_03200</name>
</gene>
<proteinExistence type="predicted"/>
<reference evidence="1" key="2">
    <citation type="submission" date="2021-04" db="EMBL/GenBank/DDBJ databases">
        <authorList>
            <person name="Gilroy R."/>
        </authorList>
    </citation>
    <scope>NUCLEOTIDE SEQUENCE</scope>
    <source>
        <strain evidence="1">ChiHcolR34-3080</strain>
    </source>
</reference>
<organism evidence="1 2">
    <name type="scientific">Candidatus Faecalibacterium intestinigallinarum</name>
    <dbReference type="NCBI Taxonomy" id="2838581"/>
    <lineage>
        <taxon>Bacteria</taxon>
        <taxon>Bacillati</taxon>
        <taxon>Bacillota</taxon>
        <taxon>Clostridia</taxon>
        <taxon>Eubacteriales</taxon>
        <taxon>Oscillospiraceae</taxon>
        <taxon>Faecalibacterium</taxon>
    </lineage>
</organism>